<feature type="region of interest" description="Disordered" evidence="1">
    <location>
        <begin position="104"/>
        <end position="123"/>
    </location>
</feature>
<dbReference type="AlphaFoldDB" id="A0A6A6W7L4"/>
<gene>
    <name evidence="3" type="ORF">EJ05DRAFT_380637</name>
</gene>
<dbReference type="Proteomes" id="UP000799437">
    <property type="component" value="Unassembled WGS sequence"/>
</dbReference>
<evidence type="ECO:0000256" key="2">
    <source>
        <dbReference type="SAM" id="Phobius"/>
    </source>
</evidence>
<protein>
    <submittedName>
        <fullName evidence="3">Uncharacterized protein</fullName>
    </submittedName>
</protein>
<accession>A0A6A6W7L4</accession>
<keyword evidence="2" id="KW-1133">Transmembrane helix</keyword>
<name>A0A6A6W7L4_9PEZI</name>
<sequence>MEGRSVKRDVFVTLVSQNTKSLFMFSSLLPFAAICFAELSLHRLGLSRMFIHLLTGFNGLVRRDTTSHILTGLTRPGASRASHTCLPCVLLFHNADFDNEIDPKSERMDLEEKERKSGQKRNGAFRLSLFRMR</sequence>
<dbReference type="EMBL" id="ML996572">
    <property type="protein sequence ID" value="KAF2758199.1"/>
    <property type="molecule type" value="Genomic_DNA"/>
</dbReference>
<organism evidence="3 4">
    <name type="scientific">Pseudovirgaria hyperparasitica</name>
    <dbReference type="NCBI Taxonomy" id="470096"/>
    <lineage>
        <taxon>Eukaryota</taxon>
        <taxon>Fungi</taxon>
        <taxon>Dikarya</taxon>
        <taxon>Ascomycota</taxon>
        <taxon>Pezizomycotina</taxon>
        <taxon>Dothideomycetes</taxon>
        <taxon>Dothideomycetes incertae sedis</taxon>
        <taxon>Acrospermales</taxon>
        <taxon>Acrospermaceae</taxon>
        <taxon>Pseudovirgaria</taxon>
    </lineage>
</organism>
<evidence type="ECO:0000256" key="1">
    <source>
        <dbReference type="SAM" id="MobiDB-lite"/>
    </source>
</evidence>
<keyword evidence="2" id="KW-0812">Transmembrane</keyword>
<dbReference type="RefSeq" id="XP_033600650.1">
    <property type="nucleotide sequence ID" value="XM_033741226.1"/>
</dbReference>
<feature type="compositionally biased region" description="Basic and acidic residues" evidence="1">
    <location>
        <begin position="104"/>
        <end position="117"/>
    </location>
</feature>
<proteinExistence type="predicted"/>
<dbReference type="GeneID" id="54482280"/>
<keyword evidence="4" id="KW-1185">Reference proteome</keyword>
<reference evidence="3" key="1">
    <citation type="journal article" date="2020" name="Stud. Mycol.">
        <title>101 Dothideomycetes genomes: a test case for predicting lifestyles and emergence of pathogens.</title>
        <authorList>
            <person name="Haridas S."/>
            <person name="Albert R."/>
            <person name="Binder M."/>
            <person name="Bloem J."/>
            <person name="Labutti K."/>
            <person name="Salamov A."/>
            <person name="Andreopoulos B."/>
            <person name="Baker S."/>
            <person name="Barry K."/>
            <person name="Bills G."/>
            <person name="Bluhm B."/>
            <person name="Cannon C."/>
            <person name="Castanera R."/>
            <person name="Culley D."/>
            <person name="Daum C."/>
            <person name="Ezra D."/>
            <person name="Gonzalez J."/>
            <person name="Henrissat B."/>
            <person name="Kuo A."/>
            <person name="Liang C."/>
            <person name="Lipzen A."/>
            <person name="Lutzoni F."/>
            <person name="Magnuson J."/>
            <person name="Mondo S."/>
            <person name="Nolan M."/>
            <person name="Ohm R."/>
            <person name="Pangilinan J."/>
            <person name="Park H.-J."/>
            <person name="Ramirez L."/>
            <person name="Alfaro M."/>
            <person name="Sun H."/>
            <person name="Tritt A."/>
            <person name="Yoshinaga Y."/>
            <person name="Zwiers L.-H."/>
            <person name="Turgeon B."/>
            <person name="Goodwin S."/>
            <person name="Spatafora J."/>
            <person name="Crous P."/>
            <person name="Grigoriev I."/>
        </authorList>
    </citation>
    <scope>NUCLEOTIDE SEQUENCE</scope>
    <source>
        <strain evidence="3">CBS 121739</strain>
    </source>
</reference>
<evidence type="ECO:0000313" key="3">
    <source>
        <dbReference type="EMBL" id="KAF2758199.1"/>
    </source>
</evidence>
<feature type="transmembrane region" description="Helical" evidence="2">
    <location>
        <begin position="22"/>
        <end position="41"/>
    </location>
</feature>
<keyword evidence="2" id="KW-0472">Membrane</keyword>
<evidence type="ECO:0000313" key="4">
    <source>
        <dbReference type="Proteomes" id="UP000799437"/>
    </source>
</evidence>